<sequence length="91" mass="9661">MSVATRRRAGRVLVVVLIGLLLGALLSELAVRFMPDSAARRFFTTSVAAAFGPLVIDLVAVGMTLGPLVLRLDFLSVLGVLVVALAVRTWL</sequence>
<dbReference type="Proteomes" id="UP000582837">
    <property type="component" value="Unassembled WGS sequence"/>
</dbReference>
<organism evidence="2 3">
    <name type="scientific">Longimicrobium terrae</name>
    <dbReference type="NCBI Taxonomy" id="1639882"/>
    <lineage>
        <taxon>Bacteria</taxon>
        <taxon>Pseudomonadati</taxon>
        <taxon>Gemmatimonadota</taxon>
        <taxon>Longimicrobiia</taxon>
        <taxon>Longimicrobiales</taxon>
        <taxon>Longimicrobiaceae</taxon>
        <taxon>Longimicrobium</taxon>
    </lineage>
</organism>
<dbReference type="EMBL" id="JACHIA010000001">
    <property type="protein sequence ID" value="MBB6068795.1"/>
    <property type="molecule type" value="Genomic_DNA"/>
</dbReference>
<protein>
    <recommendedName>
        <fullName evidence="4">DUF4321 domain-containing protein</fullName>
    </recommendedName>
</protein>
<evidence type="ECO:0008006" key="4">
    <source>
        <dbReference type="Google" id="ProtNLM"/>
    </source>
</evidence>
<evidence type="ECO:0000313" key="2">
    <source>
        <dbReference type="EMBL" id="MBB6068795.1"/>
    </source>
</evidence>
<gene>
    <name evidence="2" type="ORF">HNQ61_000406</name>
</gene>
<keyword evidence="1" id="KW-0812">Transmembrane</keyword>
<keyword evidence="1" id="KW-1133">Transmembrane helix</keyword>
<keyword evidence="3" id="KW-1185">Reference proteome</keyword>
<comment type="caution">
    <text evidence="2">The sequence shown here is derived from an EMBL/GenBank/DDBJ whole genome shotgun (WGS) entry which is preliminary data.</text>
</comment>
<proteinExistence type="predicted"/>
<dbReference type="AlphaFoldDB" id="A0A841GVG6"/>
<keyword evidence="1" id="KW-0472">Membrane</keyword>
<evidence type="ECO:0000256" key="1">
    <source>
        <dbReference type="SAM" id="Phobius"/>
    </source>
</evidence>
<feature type="transmembrane region" description="Helical" evidence="1">
    <location>
        <begin position="68"/>
        <end position="87"/>
    </location>
</feature>
<name>A0A841GVG6_9BACT</name>
<dbReference type="RefSeq" id="WP_170031191.1">
    <property type="nucleotide sequence ID" value="NZ_JABDTL010000001.1"/>
</dbReference>
<feature type="transmembrane region" description="Helical" evidence="1">
    <location>
        <begin position="12"/>
        <end position="30"/>
    </location>
</feature>
<reference evidence="2 3" key="1">
    <citation type="submission" date="2020-08" db="EMBL/GenBank/DDBJ databases">
        <title>Genomic Encyclopedia of Type Strains, Phase IV (KMG-IV): sequencing the most valuable type-strain genomes for metagenomic binning, comparative biology and taxonomic classification.</title>
        <authorList>
            <person name="Goeker M."/>
        </authorList>
    </citation>
    <scope>NUCLEOTIDE SEQUENCE [LARGE SCALE GENOMIC DNA]</scope>
    <source>
        <strain evidence="2 3">DSM 29007</strain>
    </source>
</reference>
<feature type="transmembrane region" description="Helical" evidence="1">
    <location>
        <begin position="42"/>
        <end position="61"/>
    </location>
</feature>
<accession>A0A841GVG6</accession>
<evidence type="ECO:0000313" key="3">
    <source>
        <dbReference type="Proteomes" id="UP000582837"/>
    </source>
</evidence>